<dbReference type="Pfam" id="PF13701">
    <property type="entry name" value="DDE_Tnp_1_4"/>
    <property type="match status" value="1"/>
</dbReference>
<evidence type="ECO:0000313" key="3">
    <source>
        <dbReference type="EMBL" id="QDS96096.1"/>
    </source>
</evidence>
<dbReference type="InterPro" id="IPR012337">
    <property type="entry name" value="RNaseH-like_sf"/>
</dbReference>
<dbReference type="InterPro" id="IPR025668">
    <property type="entry name" value="Tnp_DDE_dom"/>
</dbReference>
<evidence type="ECO:0000256" key="1">
    <source>
        <dbReference type="SAM" id="MobiDB-lite"/>
    </source>
</evidence>
<proteinExistence type="predicted"/>
<organism evidence="3 4">
    <name type="scientific">Roseimaritima multifibrata</name>
    <dbReference type="NCBI Taxonomy" id="1930274"/>
    <lineage>
        <taxon>Bacteria</taxon>
        <taxon>Pseudomonadati</taxon>
        <taxon>Planctomycetota</taxon>
        <taxon>Planctomycetia</taxon>
        <taxon>Pirellulales</taxon>
        <taxon>Pirellulaceae</taxon>
        <taxon>Roseimaritima</taxon>
    </lineage>
</organism>
<dbReference type="Proteomes" id="UP000320672">
    <property type="component" value="Chromosome"/>
</dbReference>
<protein>
    <recommendedName>
        <fullName evidence="2">Transposase DDE domain-containing protein</fullName>
    </recommendedName>
</protein>
<accession>A0A517MMI3</accession>
<evidence type="ECO:0000259" key="2">
    <source>
        <dbReference type="Pfam" id="PF13701"/>
    </source>
</evidence>
<feature type="region of interest" description="Disordered" evidence="1">
    <location>
        <begin position="391"/>
        <end position="428"/>
    </location>
</feature>
<reference evidence="3 4" key="1">
    <citation type="submission" date="2019-02" db="EMBL/GenBank/DDBJ databases">
        <title>Deep-cultivation of Planctomycetes and their phenomic and genomic characterization uncovers novel biology.</title>
        <authorList>
            <person name="Wiegand S."/>
            <person name="Jogler M."/>
            <person name="Boedeker C."/>
            <person name="Pinto D."/>
            <person name="Vollmers J."/>
            <person name="Rivas-Marin E."/>
            <person name="Kohn T."/>
            <person name="Peeters S.H."/>
            <person name="Heuer A."/>
            <person name="Rast P."/>
            <person name="Oberbeckmann S."/>
            <person name="Bunk B."/>
            <person name="Jeske O."/>
            <person name="Meyerdierks A."/>
            <person name="Storesund J.E."/>
            <person name="Kallscheuer N."/>
            <person name="Luecker S."/>
            <person name="Lage O.M."/>
            <person name="Pohl T."/>
            <person name="Merkel B.J."/>
            <person name="Hornburger P."/>
            <person name="Mueller R.-W."/>
            <person name="Bruemmer F."/>
            <person name="Labrenz M."/>
            <person name="Spormann A.M."/>
            <person name="Op den Camp H."/>
            <person name="Overmann J."/>
            <person name="Amann R."/>
            <person name="Jetten M.S.M."/>
            <person name="Mascher T."/>
            <person name="Medema M.H."/>
            <person name="Devos D.P."/>
            <person name="Kaster A.-K."/>
            <person name="Ovreas L."/>
            <person name="Rohde M."/>
            <person name="Galperin M.Y."/>
            <person name="Jogler C."/>
        </authorList>
    </citation>
    <scope>NUCLEOTIDE SEQUENCE [LARGE SCALE GENOMIC DNA]</scope>
    <source>
        <strain evidence="3 4">FF011L</strain>
    </source>
</reference>
<evidence type="ECO:0000313" key="4">
    <source>
        <dbReference type="Proteomes" id="UP000320672"/>
    </source>
</evidence>
<dbReference type="KEGG" id="rml:FF011L_49030"/>
<name>A0A517MMI3_9BACT</name>
<dbReference type="EMBL" id="CP036262">
    <property type="protein sequence ID" value="QDS96096.1"/>
    <property type="molecule type" value="Genomic_DNA"/>
</dbReference>
<feature type="compositionally biased region" description="Low complexity" evidence="1">
    <location>
        <begin position="405"/>
        <end position="417"/>
    </location>
</feature>
<dbReference type="SUPFAM" id="SSF53098">
    <property type="entry name" value="Ribonuclease H-like"/>
    <property type="match status" value="1"/>
</dbReference>
<keyword evidence="4" id="KW-1185">Reference proteome</keyword>
<gene>
    <name evidence="3" type="ORF">FF011L_49030</name>
</gene>
<dbReference type="AlphaFoldDB" id="A0A517MMI3"/>
<feature type="compositionally biased region" description="Basic residues" evidence="1">
    <location>
        <begin position="391"/>
        <end position="404"/>
    </location>
</feature>
<sequence length="428" mass="47438">MLPQDDVDRLTHAPAFRKAVWNRIGDGVVHQRLACQLTQFRLISILTEHAGNLEALRDGLAQSVERHVVASGGRRVRITTVDIDSFPTEVHSKQHGAQCNGYYRKAVYHSLVASLSVGGDYSSAREGNRLGSGFIHATLPQGQVHTANGIKRFVDKTDAKAHTVAQYVDYRRDAGYTIGSVMDALAPNGRLFVGRLKGNSKLDKLAALHLSRPAVRPPGGGYEYTVELGSYQVDIWEQAQRLILVVVDKPGATTGQLNPMPCWFFLDTNWPYSSRSGEELLCFYRKRGAFEDRLGKFSESIGVHLSSQAFKANEATMLLALLAFNLNTICRNELEDSVGGCWDMRRFVPFVLKVGGEMIKHSRRLVVWIADSAVPLWSHLTDRLKGKCHRQSRVSRTASGRRRATPSAAKSFAASSARRSEKQFWGGG</sequence>
<feature type="domain" description="Transposase DDE" evidence="2">
    <location>
        <begin position="5"/>
        <end position="374"/>
    </location>
</feature>